<dbReference type="Proteomes" id="UP001066276">
    <property type="component" value="Chromosome 3_1"/>
</dbReference>
<name>A0AAV7UI86_PLEWA</name>
<comment type="caution">
    <text evidence="1">The sequence shown here is derived from an EMBL/GenBank/DDBJ whole genome shotgun (WGS) entry which is preliminary data.</text>
</comment>
<organism evidence="1 2">
    <name type="scientific">Pleurodeles waltl</name>
    <name type="common">Iberian ribbed newt</name>
    <dbReference type="NCBI Taxonomy" id="8319"/>
    <lineage>
        <taxon>Eukaryota</taxon>
        <taxon>Metazoa</taxon>
        <taxon>Chordata</taxon>
        <taxon>Craniata</taxon>
        <taxon>Vertebrata</taxon>
        <taxon>Euteleostomi</taxon>
        <taxon>Amphibia</taxon>
        <taxon>Batrachia</taxon>
        <taxon>Caudata</taxon>
        <taxon>Salamandroidea</taxon>
        <taxon>Salamandridae</taxon>
        <taxon>Pleurodelinae</taxon>
        <taxon>Pleurodeles</taxon>
    </lineage>
</organism>
<reference evidence="1" key="1">
    <citation type="journal article" date="2022" name="bioRxiv">
        <title>Sequencing and chromosome-scale assembly of the giantPleurodeles waltlgenome.</title>
        <authorList>
            <person name="Brown T."/>
            <person name="Elewa A."/>
            <person name="Iarovenko S."/>
            <person name="Subramanian E."/>
            <person name="Araus A.J."/>
            <person name="Petzold A."/>
            <person name="Susuki M."/>
            <person name="Suzuki K.-i.T."/>
            <person name="Hayashi T."/>
            <person name="Toyoda A."/>
            <person name="Oliveira C."/>
            <person name="Osipova E."/>
            <person name="Leigh N.D."/>
            <person name="Simon A."/>
            <person name="Yun M.H."/>
        </authorList>
    </citation>
    <scope>NUCLEOTIDE SEQUENCE</scope>
    <source>
        <strain evidence="1">20211129_DDA</strain>
        <tissue evidence="1">Liver</tissue>
    </source>
</reference>
<gene>
    <name evidence="1" type="ORF">NDU88_004982</name>
</gene>
<evidence type="ECO:0000313" key="1">
    <source>
        <dbReference type="EMBL" id="KAJ1188219.1"/>
    </source>
</evidence>
<proteinExistence type="predicted"/>
<evidence type="ECO:0000313" key="2">
    <source>
        <dbReference type="Proteomes" id="UP001066276"/>
    </source>
</evidence>
<sequence>MSLCARDTSRRRSVPFRAACMRSVSLCVPLESCARSCPRTGNARIRFSLPGEVPVAGPRIPRKSRGSTASHL</sequence>
<dbReference type="AlphaFoldDB" id="A0AAV7UI86"/>
<protein>
    <submittedName>
        <fullName evidence="1">Uncharacterized protein</fullName>
    </submittedName>
</protein>
<keyword evidence="2" id="KW-1185">Reference proteome</keyword>
<dbReference type="EMBL" id="JANPWB010000005">
    <property type="protein sequence ID" value="KAJ1188219.1"/>
    <property type="molecule type" value="Genomic_DNA"/>
</dbReference>
<accession>A0AAV7UI86</accession>